<keyword evidence="1" id="KW-0229">DNA integration</keyword>
<feature type="compositionally biased region" description="Basic and acidic residues" evidence="5">
    <location>
        <begin position="246"/>
        <end position="259"/>
    </location>
</feature>
<keyword evidence="9" id="KW-1185">Reference proteome</keyword>
<dbReference type="PROSITE" id="PS51898">
    <property type="entry name" value="TYR_RECOMBINASE"/>
    <property type="match status" value="1"/>
</dbReference>
<dbReference type="RefSeq" id="WP_183548869.1">
    <property type="nucleotide sequence ID" value="NZ_BMQT01000008.1"/>
</dbReference>
<dbReference type="PANTHER" id="PTHR30349">
    <property type="entry name" value="PHAGE INTEGRASE-RELATED"/>
    <property type="match status" value="1"/>
</dbReference>
<reference evidence="8 9" key="1">
    <citation type="submission" date="2020-08" db="EMBL/GenBank/DDBJ databases">
        <title>Genomic Encyclopedia of Type Strains, Phase III (KMG-III): the genomes of soil and plant-associated and newly described type strains.</title>
        <authorList>
            <person name="Whitman W."/>
        </authorList>
    </citation>
    <scope>NUCLEOTIDE SEQUENCE [LARGE SCALE GENOMIC DNA]</scope>
    <source>
        <strain evidence="8 9">CECT 3302</strain>
    </source>
</reference>
<dbReference type="Pfam" id="PF00589">
    <property type="entry name" value="Phage_integrase"/>
    <property type="match status" value="1"/>
</dbReference>
<feature type="region of interest" description="Disordered" evidence="5">
    <location>
        <begin position="1"/>
        <end position="20"/>
    </location>
</feature>
<evidence type="ECO:0000256" key="3">
    <source>
        <dbReference type="ARBA" id="ARBA00023172"/>
    </source>
</evidence>
<feature type="compositionally biased region" description="Basic and acidic residues" evidence="5">
    <location>
        <begin position="1"/>
        <end position="16"/>
    </location>
</feature>
<evidence type="ECO:0000256" key="2">
    <source>
        <dbReference type="ARBA" id="ARBA00023125"/>
    </source>
</evidence>
<evidence type="ECO:0000259" key="7">
    <source>
        <dbReference type="PROSITE" id="PS51900"/>
    </source>
</evidence>
<feature type="domain" description="Tyr recombinase" evidence="6">
    <location>
        <begin position="182"/>
        <end position="388"/>
    </location>
</feature>
<dbReference type="InterPro" id="IPR044068">
    <property type="entry name" value="CB"/>
</dbReference>
<dbReference type="PROSITE" id="PS51900">
    <property type="entry name" value="CB"/>
    <property type="match status" value="1"/>
</dbReference>
<evidence type="ECO:0000256" key="5">
    <source>
        <dbReference type="SAM" id="MobiDB-lite"/>
    </source>
</evidence>
<dbReference type="Gene3D" id="1.10.443.10">
    <property type="entry name" value="Intergrase catalytic core"/>
    <property type="match status" value="1"/>
</dbReference>
<dbReference type="AlphaFoldDB" id="A0A7W5A844"/>
<feature type="region of interest" description="Disordered" evidence="5">
    <location>
        <begin position="237"/>
        <end position="261"/>
    </location>
</feature>
<accession>A0A7W5A844</accession>
<evidence type="ECO:0000313" key="9">
    <source>
        <dbReference type="Proteomes" id="UP000577707"/>
    </source>
</evidence>
<feature type="domain" description="Core-binding (CB)" evidence="7">
    <location>
        <begin position="78"/>
        <end position="160"/>
    </location>
</feature>
<evidence type="ECO:0000313" key="8">
    <source>
        <dbReference type="EMBL" id="MBB3091130.1"/>
    </source>
</evidence>
<dbReference type="Gene3D" id="1.10.150.130">
    <property type="match status" value="1"/>
</dbReference>
<dbReference type="SUPFAM" id="SSF56349">
    <property type="entry name" value="DNA breaking-rejoining enzymes"/>
    <property type="match status" value="1"/>
</dbReference>
<dbReference type="GO" id="GO:0015074">
    <property type="term" value="P:DNA integration"/>
    <property type="evidence" value="ECO:0007669"/>
    <property type="project" value="UniProtKB-KW"/>
</dbReference>
<dbReference type="PANTHER" id="PTHR30349:SF91">
    <property type="entry name" value="INTA PROTEIN"/>
    <property type="match status" value="1"/>
</dbReference>
<dbReference type="InterPro" id="IPR050090">
    <property type="entry name" value="Tyrosine_recombinase_XerCD"/>
</dbReference>
<name>A0A7W5A844_9ACTN</name>
<sequence length="398" mass="44606">MTGEGAKSKESRRKPGEGSVYWDEDRQRFIAEKTVGYNAKGGRITRKASGKTETAAIRALSKRVKDYEAGLVAHSERITVGQAVEDWLNFGLDADTDDATRKKYQSLVNTHILPNLGGRKLRDLRADEVDNWLQTLRPILSTSSIQQVKSSLNRSVRRAMARGYVDKNVVELCKAPRGTRGRPSKAFTLDQARDVLTLTSEDQFYPYIVLALLTGARTEELRALRWQHVHLDPDNTVSPPIPPHMEVWRSDRAGGDTKTRKSRRTLALPAQAVEQLKKHRTKQAALRLKAKSWADADLVFTTGVGSELDAANVRRTFRRALRKVPSLNPKEWTPQELRHSFVSALSEHGIPIEEISRLVGHKGGSNVTELIYRKQIRPVIQTGAQAMDDLFGESTKDA</sequence>
<evidence type="ECO:0000256" key="4">
    <source>
        <dbReference type="PROSITE-ProRule" id="PRU01248"/>
    </source>
</evidence>
<comment type="caution">
    <text evidence="8">The sequence shown here is derived from an EMBL/GenBank/DDBJ whole genome shotgun (WGS) entry which is preliminary data.</text>
</comment>
<dbReference type="InterPro" id="IPR002104">
    <property type="entry name" value="Integrase_catalytic"/>
</dbReference>
<keyword evidence="2 4" id="KW-0238">DNA-binding</keyword>
<dbReference type="InterPro" id="IPR011010">
    <property type="entry name" value="DNA_brk_join_enz"/>
</dbReference>
<dbReference type="GO" id="GO:0003677">
    <property type="term" value="F:DNA binding"/>
    <property type="evidence" value="ECO:0007669"/>
    <property type="project" value="UniProtKB-UniRule"/>
</dbReference>
<dbReference type="EMBL" id="JACHXG010000009">
    <property type="protein sequence ID" value="MBB3091130.1"/>
    <property type="molecule type" value="Genomic_DNA"/>
</dbReference>
<dbReference type="InterPro" id="IPR010998">
    <property type="entry name" value="Integrase_recombinase_N"/>
</dbReference>
<dbReference type="InterPro" id="IPR004107">
    <property type="entry name" value="Integrase_SAM-like_N"/>
</dbReference>
<organism evidence="8 9">
    <name type="scientific">Nocardioides albus</name>
    <dbReference type="NCBI Taxonomy" id="1841"/>
    <lineage>
        <taxon>Bacteria</taxon>
        <taxon>Bacillati</taxon>
        <taxon>Actinomycetota</taxon>
        <taxon>Actinomycetes</taxon>
        <taxon>Propionibacteriales</taxon>
        <taxon>Nocardioidaceae</taxon>
        <taxon>Nocardioides</taxon>
    </lineage>
</organism>
<dbReference type="Pfam" id="PF14659">
    <property type="entry name" value="Phage_int_SAM_3"/>
    <property type="match status" value="1"/>
</dbReference>
<keyword evidence="3" id="KW-0233">DNA recombination</keyword>
<gene>
    <name evidence="8" type="ORF">FHS12_004095</name>
</gene>
<protein>
    <submittedName>
        <fullName evidence="8">Integrase</fullName>
    </submittedName>
</protein>
<dbReference type="Proteomes" id="UP000577707">
    <property type="component" value="Unassembled WGS sequence"/>
</dbReference>
<dbReference type="InterPro" id="IPR013762">
    <property type="entry name" value="Integrase-like_cat_sf"/>
</dbReference>
<evidence type="ECO:0000256" key="1">
    <source>
        <dbReference type="ARBA" id="ARBA00022908"/>
    </source>
</evidence>
<proteinExistence type="predicted"/>
<dbReference type="GO" id="GO:0006310">
    <property type="term" value="P:DNA recombination"/>
    <property type="evidence" value="ECO:0007669"/>
    <property type="project" value="UniProtKB-KW"/>
</dbReference>
<evidence type="ECO:0000259" key="6">
    <source>
        <dbReference type="PROSITE" id="PS51898"/>
    </source>
</evidence>
<dbReference type="CDD" id="cd01189">
    <property type="entry name" value="INT_ICEBs1_C_like"/>
    <property type="match status" value="1"/>
</dbReference>